<dbReference type="Pfam" id="PF24626">
    <property type="entry name" value="SH3_Tf2-1"/>
    <property type="match status" value="1"/>
</dbReference>
<feature type="non-terminal residue" evidence="2">
    <location>
        <position position="1"/>
    </location>
</feature>
<dbReference type="AlphaFoldDB" id="A0AA38CR86"/>
<dbReference type="PANTHER" id="PTHR46148">
    <property type="entry name" value="CHROMO DOMAIN-CONTAINING PROTEIN"/>
    <property type="match status" value="1"/>
</dbReference>
<dbReference type="PANTHER" id="PTHR46148:SF60">
    <property type="entry name" value="CHROMO DOMAIN-CONTAINING PROTEIN"/>
    <property type="match status" value="1"/>
</dbReference>
<protein>
    <recommendedName>
        <fullName evidence="1">Tf2-1-like SH3-like domain-containing protein</fullName>
    </recommendedName>
</protein>
<organism evidence="2 3">
    <name type="scientific">Taxus chinensis</name>
    <name type="common">Chinese yew</name>
    <name type="synonym">Taxus wallichiana var. chinensis</name>
    <dbReference type="NCBI Taxonomy" id="29808"/>
    <lineage>
        <taxon>Eukaryota</taxon>
        <taxon>Viridiplantae</taxon>
        <taxon>Streptophyta</taxon>
        <taxon>Embryophyta</taxon>
        <taxon>Tracheophyta</taxon>
        <taxon>Spermatophyta</taxon>
        <taxon>Pinopsida</taxon>
        <taxon>Pinidae</taxon>
        <taxon>Conifers II</taxon>
        <taxon>Cupressales</taxon>
        <taxon>Taxaceae</taxon>
        <taxon>Taxus</taxon>
    </lineage>
</organism>
<evidence type="ECO:0000259" key="1">
    <source>
        <dbReference type="Pfam" id="PF24626"/>
    </source>
</evidence>
<sequence length="79" mass="9074">LSPRFVGPFEILERIGPLAYRLALPPSLSRVHDVFHVSVLRRYVTDPSHVLDWTSLQVQDQGQVMVEPIRIIDRRTLGL</sequence>
<dbReference type="OMA" id="VMVEPIR"/>
<feature type="domain" description="Tf2-1-like SH3-like" evidence="1">
    <location>
        <begin position="1"/>
        <end position="44"/>
    </location>
</feature>
<accession>A0AA38CR86</accession>
<dbReference type="InterPro" id="IPR056924">
    <property type="entry name" value="SH3_Tf2-1"/>
</dbReference>
<evidence type="ECO:0000313" key="3">
    <source>
        <dbReference type="Proteomes" id="UP000824469"/>
    </source>
</evidence>
<reference evidence="2 3" key="1">
    <citation type="journal article" date="2021" name="Nat. Plants">
        <title>The Taxus genome provides insights into paclitaxel biosynthesis.</title>
        <authorList>
            <person name="Xiong X."/>
            <person name="Gou J."/>
            <person name="Liao Q."/>
            <person name="Li Y."/>
            <person name="Zhou Q."/>
            <person name="Bi G."/>
            <person name="Li C."/>
            <person name="Du R."/>
            <person name="Wang X."/>
            <person name="Sun T."/>
            <person name="Guo L."/>
            <person name="Liang H."/>
            <person name="Lu P."/>
            <person name="Wu Y."/>
            <person name="Zhang Z."/>
            <person name="Ro D.K."/>
            <person name="Shang Y."/>
            <person name="Huang S."/>
            <person name="Yan J."/>
        </authorList>
    </citation>
    <scope>NUCLEOTIDE SEQUENCE [LARGE SCALE GENOMIC DNA]</scope>
    <source>
        <strain evidence="2">Ta-2019</strain>
    </source>
</reference>
<proteinExistence type="predicted"/>
<evidence type="ECO:0000313" key="2">
    <source>
        <dbReference type="EMBL" id="KAH9301654.1"/>
    </source>
</evidence>
<keyword evidence="3" id="KW-1185">Reference proteome</keyword>
<name>A0AA38CR86_TAXCH</name>
<gene>
    <name evidence="2" type="ORF">KI387_013237</name>
</gene>
<dbReference type="Proteomes" id="UP000824469">
    <property type="component" value="Unassembled WGS sequence"/>
</dbReference>
<comment type="caution">
    <text evidence="2">The sequence shown here is derived from an EMBL/GenBank/DDBJ whole genome shotgun (WGS) entry which is preliminary data.</text>
</comment>
<dbReference type="EMBL" id="JAHRHJ020000009">
    <property type="protein sequence ID" value="KAH9301654.1"/>
    <property type="molecule type" value="Genomic_DNA"/>
</dbReference>